<evidence type="ECO:0000256" key="1">
    <source>
        <dbReference type="SAM" id="MobiDB-lite"/>
    </source>
</evidence>
<proteinExistence type="predicted"/>
<reference evidence="3" key="1">
    <citation type="journal article" date="2010" name="Nat. Biotechnol.">
        <title>Draft genome sequence of the oilseed species Ricinus communis.</title>
        <authorList>
            <person name="Chan A.P."/>
            <person name="Crabtree J."/>
            <person name="Zhao Q."/>
            <person name="Lorenzi H."/>
            <person name="Orvis J."/>
            <person name="Puiu D."/>
            <person name="Melake-Berhan A."/>
            <person name="Jones K.M."/>
            <person name="Redman J."/>
            <person name="Chen G."/>
            <person name="Cahoon E.B."/>
            <person name="Gedil M."/>
            <person name="Stanke M."/>
            <person name="Haas B.J."/>
            <person name="Wortman J.R."/>
            <person name="Fraser-Liggett C.M."/>
            <person name="Ravel J."/>
            <person name="Rabinowicz P.D."/>
        </authorList>
    </citation>
    <scope>NUCLEOTIDE SEQUENCE [LARGE SCALE GENOMIC DNA]</scope>
    <source>
        <strain evidence="3">cv. Hale</strain>
    </source>
</reference>
<evidence type="ECO:0008006" key="4">
    <source>
        <dbReference type="Google" id="ProtNLM"/>
    </source>
</evidence>
<dbReference type="PANTHER" id="PTHR47481:SF43">
    <property type="entry name" value="RETROTRANSPOSON COPIA-LIKE N-TERMINAL DOMAIN-CONTAINING PROTEIN"/>
    <property type="match status" value="1"/>
</dbReference>
<dbReference type="PANTHER" id="PTHR47481">
    <property type="match status" value="1"/>
</dbReference>
<feature type="compositionally biased region" description="Low complexity" evidence="1">
    <location>
        <begin position="14"/>
        <end position="25"/>
    </location>
</feature>
<feature type="compositionally biased region" description="Polar residues" evidence="1">
    <location>
        <begin position="1"/>
        <end position="13"/>
    </location>
</feature>
<dbReference type="eggNOG" id="KOG0017">
    <property type="taxonomic scope" value="Eukaryota"/>
</dbReference>
<dbReference type="EMBL" id="EQ973851">
    <property type="protein sequence ID" value="EEF42159.1"/>
    <property type="molecule type" value="Genomic_DNA"/>
</dbReference>
<protein>
    <recommendedName>
        <fullName evidence="4">Retrotransposon Copia-like N-terminal domain-containing protein</fullName>
    </recommendedName>
</protein>
<evidence type="ECO:0000313" key="2">
    <source>
        <dbReference type="EMBL" id="EEF42159.1"/>
    </source>
</evidence>
<sequence>MTLQNSSLSSYSNTITAPSFSSSPSLITPSTNIQQSFSIKLTSKNYIPWKLQFTPLFNLYLHGIANGTEVAPPREIIDSNVNQSILNPEYTAWFAKDQLLFSEVWRALASAYGVVSHAQRTQLHIELQNLSKDEKPVSQYLYQAKAIADSLTSAGQAISTSEFNAIIFRKLGAEYRYPTSYNLS</sequence>
<feature type="region of interest" description="Disordered" evidence="1">
    <location>
        <begin position="1"/>
        <end position="25"/>
    </location>
</feature>
<keyword evidence="3" id="KW-1185">Reference proteome</keyword>
<accession>B9S2K7</accession>
<dbReference type="AlphaFoldDB" id="B9S2K7"/>
<gene>
    <name evidence="2" type="ORF">RCOM_1413670</name>
</gene>
<organism evidence="2 3">
    <name type="scientific">Ricinus communis</name>
    <name type="common">Castor bean</name>
    <dbReference type="NCBI Taxonomy" id="3988"/>
    <lineage>
        <taxon>Eukaryota</taxon>
        <taxon>Viridiplantae</taxon>
        <taxon>Streptophyta</taxon>
        <taxon>Embryophyta</taxon>
        <taxon>Tracheophyta</taxon>
        <taxon>Spermatophyta</taxon>
        <taxon>Magnoliopsida</taxon>
        <taxon>eudicotyledons</taxon>
        <taxon>Gunneridae</taxon>
        <taxon>Pentapetalae</taxon>
        <taxon>rosids</taxon>
        <taxon>fabids</taxon>
        <taxon>Malpighiales</taxon>
        <taxon>Euphorbiaceae</taxon>
        <taxon>Acalyphoideae</taxon>
        <taxon>Acalypheae</taxon>
        <taxon>Ricinus</taxon>
    </lineage>
</organism>
<name>B9S2K7_RICCO</name>
<evidence type="ECO:0000313" key="3">
    <source>
        <dbReference type="Proteomes" id="UP000008311"/>
    </source>
</evidence>
<dbReference type="InParanoid" id="B9S2K7"/>
<dbReference type="Proteomes" id="UP000008311">
    <property type="component" value="Unassembled WGS sequence"/>
</dbReference>